<gene>
    <name evidence="2" type="ORF">SKAU_G00035060</name>
</gene>
<organism evidence="2 3">
    <name type="scientific">Synaphobranchus kaupii</name>
    <name type="common">Kaup's arrowtooth eel</name>
    <dbReference type="NCBI Taxonomy" id="118154"/>
    <lineage>
        <taxon>Eukaryota</taxon>
        <taxon>Metazoa</taxon>
        <taxon>Chordata</taxon>
        <taxon>Craniata</taxon>
        <taxon>Vertebrata</taxon>
        <taxon>Euteleostomi</taxon>
        <taxon>Actinopterygii</taxon>
        <taxon>Neopterygii</taxon>
        <taxon>Teleostei</taxon>
        <taxon>Anguilliformes</taxon>
        <taxon>Synaphobranchidae</taxon>
        <taxon>Synaphobranchus</taxon>
    </lineage>
</organism>
<dbReference type="OrthoDB" id="10466155at2759"/>
<proteinExistence type="predicted"/>
<dbReference type="EMBL" id="JAINUF010000001">
    <property type="protein sequence ID" value="KAJ8382728.1"/>
    <property type="molecule type" value="Genomic_DNA"/>
</dbReference>
<feature type="compositionally biased region" description="Basic residues" evidence="1">
    <location>
        <begin position="1200"/>
        <end position="1209"/>
    </location>
</feature>
<feature type="region of interest" description="Disordered" evidence="1">
    <location>
        <begin position="178"/>
        <end position="412"/>
    </location>
</feature>
<feature type="compositionally biased region" description="Polar residues" evidence="1">
    <location>
        <begin position="1108"/>
        <end position="1121"/>
    </location>
</feature>
<feature type="compositionally biased region" description="Polar residues" evidence="1">
    <location>
        <begin position="143"/>
        <end position="158"/>
    </location>
</feature>
<feature type="compositionally biased region" description="Polar residues" evidence="1">
    <location>
        <begin position="277"/>
        <end position="287"/>
    </location>
</feature>
<feature type="compositionally biased region" description="Basic and acidic residues" evidence="1">
    <location>
        <begin position="1122"/>
        <end position="1145"/>
    </location>
</feature>
<feature type="compositionally biased region" description="Basic and acidic residues" evidence="1">
    <location>
        <begin position="771"/>
        <end position="792"/>
    </location>
</feature>
<dbReference type="AlphaFoldDB" id="A0A9Q1GFS9"/>
<feature type="compositionally biased region" description="Basic and acidic residues" evidence="1">
    <location>
        <begin position="241"/>
        <end position="251"/>
    </location>
</feature>
<dbReference type="Proteomes" id="UP001152622">
    <property type="component" value="Chromosome 1"/>
</dbReference>
<feature type="compositionally biased region" description="Polar residues" evidence="1">
    <location>
        <begin position="214"/>
        <end position="224"/>
    </location>
</feature>
<feature type="compositionally biased region" description="Basic and acidic residues" evidence="1">
    <location>
        <begin position="866"/>
        <end position="908"/>
    </location>
</feature>
<feature type="compositionally biased region" description="Polar residues" evidence="1">
    <location>
        <begin position="487"/>
        <end position="499"/>
    </location>
</feature>
<evidence type="ECO:0000256" key="1">
    <source>
        <dbReference type="SAM" id="MobiDB-lite"/>
    </source>
</evidence>
<feature type="region of interest" description="Disordered" evidence="1">
    <location>
        <begin position="851"/>
        <end position="955"/>
    </location>
</feature>
<feature type="compositionally biased region" description="Basic and acidic residues" evidence="1">
    <location>
        <begin position="351"/>
        <end position="362"/>
    </location>
</feature>
<comment type="caution">
    <text evidence="2">The sequence shown here is derived from an EMBL/GenBank/DDBJ whole genome shotgun (WGS) entry which is preliminary data.</text>
</comment>
<feature type="compositionally biased region" description="Low complexity" evidence="1">
    <location>
        <begin position="391"/>
        <end position="409"/>
    </location>
</feature>
<accession>A0A9Q1GFS9</accession>
<feature type="region of interest" description="Disordered" evidence="1">
    <location>
        <begin position="754"/>
        <end position="792"/>
    </location>
</feature>
<feature type="compositionally biased region" description="Polar residues" evidence="1">
    <location>
        <begin position="364"/>
        <end position="382"/>
    </location>
</feature>
<reference evidence="2" key="1">
    <citation type="journal article" date="2023" name="Science">
        <title>Genome structures resolve the early diversification of teleost fishes.</title>
        <authorList>
            <person name="Parey E."/>
            <person name="Louis A."/>
            <person name="Montfort J."/>
            <person name="Bouchez O."/>
            <person name="Roques C."/>
            <person name="Iampietro C."/>
            <person name="Lluch J."/>
            <person name="Castinel A."/>
            <person name="Donnadieu C."/>
            <person name="Desvignes T."/>
            <person name="Floi Bucao C."/>
            <person name="Jouanno E."/>
            <person name="Wen M."/>
            <person name="Mejri S."/>
            <person name="Dirks R."/>
            <person name="Jansen H."/>
            <person name="Henkel C."/>
            <person name="Chen W.J."/>
            <person name="Zahm M."/>
            <person name="Cabau C."/>
            <person name="Klopp C."/>
            <person name="Thompson A.W."/>
            <person name="Robinson-Rechavi M."/>
            <person name="Braasch I."/>
            <person name="Lecointre G."/>
            <person name="Bobe J."/>
            <person name="Postlethwait J.H."/>
            <person name="Berthelot C."/>
            <person name="Roest Crollius H."/>
            <person name="Guiguen Y."/>
        </authorList>
    </citation>
    <scope>NUCLEOTIDE SEQUENCE</scope>
    <source>
        <strain evidence="2">WJC10195</strain>
    </source>
</reference>
<evidence type="ECO:0000313" key="2">
    <source>
        <dbReference type="EMBL" id="KAJ8382728.1"/>
    </source>
</evidence>
<feature type="region of interest" description="Disordered" evidence="1">
    <location>
        <begin position="57"/>
        <end position="85"/>
    </location>
</feature>
<name>A0A9Q1GFS9_SYNKA</name>
<feature type="compositionally biased region" description="Polar residues" evidence="1">
    <location>
        <begin position="189"/>
        <end position="204"/>
    </location>
</feature>
<feature type="region of interest" description="Disordered" evidence="1">
    <location>
        <begin position="131"/>
        <end position="164"/>
    </location>
</feature>
<feature type="compositionally biased region" description="Polar residues" evidence="1">
    <location>
        <begin position="59"/>
        <end position="85"/>
    </location>
</feature>
<keyword evidence="3" id="KW-1185">Reference proteome</keyword>
<evidence type="ECO:0000313" key="3">
    <source>
        <dbReference type="Proteomes" id="UP001152622"/>
    </source>
</evidence>
<feature type="compositionally biased region" description="Polar residues" evidence="1">
    <location>
        <begin position="306"/>
        <end position="349"/>
    </location>
</feature>
<feature type="compositionally biased region" description="Polar residues" evidence="1">
    <location>
        <begin position="515"/>
        <end position="530"/>
    </location>
</feature>
<feature type="compositionally biased region" description="Basic and acidic residues" evidence="1">
    <location>
        <begin position="1080"/>
        <end position="1105"/>
    </location>
</feature>
<feature type="region of interest" description="Disordered" evidence="1">
    <location>
        <begin position="476"/>
        <end position="559"/>
    </location>
</feature>
<feature type="region of interest" description="Disordered" evidence="1">
    <location>
        <begin position="1067"/>
        <end position="1209"/>
    </location>
</feature>
<protein>
    <submittedName>
        <fullName evidence="2">Uncharacterized protein</fullName>
    </submittedName>
</protein>
<sequence length="1209" mass="131236">MGQKCSTQQEVRYLEQEMGCVRDVTKNWETELRLNPNFEVQCPPKVLDYVQGTVRGGQEVTTSTPNSAVPTAAPAQNASPHQQPRQAMDYVTTWSNPFINSENKIDGLLRSLLITPKTSSNAAMHLAQAQCGGSAPSGILPHSSLNPSSAPGNGSSKRAMNKCGAATAQKSYQCVPSRAAAVHPPQNHAFPTQQGELLSTSQQPLPYPTAQGPVGQNTQGAANQTDRRGLAMPPPYVSPETKSRGTGEAVKHVMANHAPNRPSASGSDIGSYPEPSVGTSAFPSQAVQPGKQPCRDQTAGNLIIGSESQELSATPRPVNTLTAGNESCTGNQPAGQAEAQQKSTQTSFADDSVKAECRKAHEGTSGTESLQNGSTHLSNAAYPSSEPLFKPPKVSSQPKKSPGSSTSQKAVAVVPPLSPQAWDPAEETSSISHMEGDLPCKILSVISLNAESAAGLFDMKMTDTAFESLLVSKRTGEKNRELAVPHQQKTSQTSGSTCQVIPPAPGDSATEKIDPQTSNQQKSDSTSPANLASPPYTEDTPPSGIHSHVPGGQTGVAVHENRDQDGDLEKAVFDLSSVAITEWTTTRLVKLISLFHQIVGTPKQEMDVKKTAKLYGLEGYHDLVDVFSSDLYQSIMAEARSVCRESENSVVFSQIKPKSLEAVAKNCQILKHQPVLPSEEECELVKPSQAEKGKIVRTENVMYRSNRNTPLSMPKPQTDAPVGGTVDALSFIKITVLPPEEARRIFAGEESKVVKLEDPQSELPAQEGQGDETRQMEVELSQRRPEEQQDKEKQVDVSCCPFHWMKVTTSCKNSFCTFKLGQGGEEESKIDPSGTQMEKGERVELIESSVGGDCSPAAENNTISVHEPETTKEYQPKEDLPKEDLPKEDLLKEDLPKEDQHIETKAPHLSECAQSRPADDSTQEEGNSTEGEAMVSSGEPEEGRGVPGPSECSSSEILFDPDIILHEVIIPAPNVSEVESENVHRDCEETLKMAVAMSEQLWNERIAEAEHPILLQTNVDEVPTSGSEAEVDMALGSTRVGSQGEVPNQLPVSMDIRDLERRIGRQTSLSLRQRLHKRLSSTEKHDHEDEDDRRGEKECKRRCLEKSLCSTSPVREPSPQSVKDRERKEAVTVLKGTEDSHHNREQPLLAKHKGDHSASPESKPSCAKSQIGKDTFCSKGKSHGMVSAPFPPHVTFQDYKRRHMAKHKN</sequence>